<feature type="region of interest" description="Disordered" evidence="1">
    <location>
        <begin position="1"/>
        <end position="21"/>
    </location>
</feature>
<dbReference type="EMBL" id="UOFC01000279">
    <property type="protein sequence ID" value="VAW49373.1"/>
    <property type="molecule type" value="Genomic_DNA"/>
</dbReference>
<dbReference type="InterPro" id="IPR021327">
    <property type="entry name" value="DUF2934"/>
</dbReference>
<gene>
    <name evidence="2" type="ORF">MNBD_GAMMA03-1694</name>
</gene>
<name>A0A3B0WAM1_9ZZZZ</name>
<accession>A0A3B0WAM1</accession>
<dbReference type="Pfam" id="PF11154">
    <property type="entry name" value="DUF2934"/>
    <property type="match status" value="1"/>
</dbReference>
<evidence type="ECO:0000256" key="1">
    <source>
        <dbReference type="SAM" id="MobiDB-lite"/>
    </source>
</evidence>
<reference evidence="2" key="1">
    <citation type="submission" date="2018-06" db="EMBL/GenBank/DDBJ databases">
        <authorList>
            <person name="Zhirakovskaya E."/>
        </authorList>
    </citation>
    <scope>NUCLEOTIDE SEQUENCE</scope>
</reference>
<proteinExistence type="predicted"/>
<protein>
    <recommendedName>
        <fullName evidence="3">DUF2934 domain-containing protein</fullName>
    </recommendedName>
</protein>
<sequence>MAKVGSKKVSAGRSKVTKAVKAVAPRRAKRTTVKKTAFKQDELWMRTEKKAYELFELRGYSHGSDFDDWLEAEKLVLTEV</sequence>
<evidence type="ECO:0008006" key="3">
    <source>
        <dbReference type="Google" id="ProtNLM"/>
    </source>
</evidence>
<organism evidence="2">
    <name type="scientific">hydrothermal vent metagenome</name>
    <dbReference type="NCBI Taxonomy" id="652676"/>
    <lineage>
        <taxon>unclassified sequences</taxon>
        <taxon>metagenomes</taxon>
        <taxon>ecological metagenomes</taxon>
    </lineage>
</organism>
<evidence type="ECO:0000313" key="2">
    <source>
        <dbReference type="EMBL" id="VAW49373.1"/>
    </source>
</evidence>
<dbReference type="AlphaFoldDB" id="A0A3B0WAM1"/>